<name>A0A6J5PHC2_9CAUD</name>
<evidence type="ECO:0000313" key="3">
    <source>
        <dbReference type="EMBL" id="CAB4183320.1"/>
    </source>
</evidence>
<evidence type="ECO:0000313" key="5">
    <source>
        <dbReference type="EMBL" id="CAB4212985.1"/>
    </source>
</evidence>
<dbReference type="Pfam" id="PF22548">
    <property type="entry name" value="AEP-TOTE"/>
    <property type="match status" value="1"/>
</dbReference>
<evidence type="ECO:0000259" key="1">
    <source>
        <dbReference type="Pfam" id="PF22548"/>
    </source>
</evidence>
<evidence type="ECO:0000313" key="4">
    <source>
        <dbReference type="EMBL" id="CAB4199515.1"/>
    </source>
</evidence>
<dbReference type="EMBL" id="LR797381">
    <property type="protein sequence ID" value="CAB4212985.1"/>
    <property type="molecule type" value="Genomic_DNA"/>
</dbReference>
<organism evidence="2">
    <name type="scientific">uncultured Caudovirales phage</name>
    <dbReference type="NCBI Taxonomy" id="2100421"/>
    <lineage>
        <taxon>Viruses</taxon>
        <taxon>Duplodnaviria</taxon>
        <taxon>Heunggongvirae</taxon>
        <taxon>Uroviricota</taxon>
        <taxon>Caudoviricetes</taxon>
        <taxon>Peduoviridae</taxon>
        <taxon>Maltschvirus</taxon>
        <taxon>Maltschvirus maltsch</taxon>
    </lineage>
</organism>
<accession>A0A6J5PHC2</accession>
<feature type="domain" description="TOTE conflict system primase" evidence="1">
    <location>
        <begin position="32"/>
        <end position="156"/>
    </location>
</feature>
<dbReference type="EMBL" id="LR797281">
    <property type="protein sequence ID" value="CAB4199515.1"/>
    <property type="molecule type" value="Genomic_DNA"/>
</dbReference>
<sequence>MDDITKGFATLFQGRTDVYGSWEGGCIKGLVDESRFVKHLWGQEYIGIYPLCDTDTVSWGCSDIDVDVLDQARNIQLALKLKNITSWVERTVKGFHVWVFAAEPMPAWIMRRALLAAHNVAKVPAKEINPKQEVSLGYGNYVRLPYPGYLFEPASTRYIMDGDHSQATLEAFVTEALQHRTTEAELRPLADMYVPKKPAKLEGFGSAIPIDIASTMVSPYSLAMINNGPVHGNDRSTTLFKLAHRLREDGLTAELTYSILLTADMRWGKFYDRGDAEVHLSKMVADVYGE</sequence>
<proteinExistence type="predicted"/>
<dbReference type="EMBL" id="LR796864">
    <property type="protein sequence ID" value="CAB4171219.1"/>
    <property type="molecule type" value="Genomic_DNA"/>
</dbReference>
<dbReference type="EMBL" id="LR797033">
    <property type="protein sequence ID" value="CAB4183320.1"/>
    <property type="molecule type" value="Genomic_DNA"/>
</dbReference>
<protein>
    <recommendedName>
        <fullName evidence="1">TOTE conflict system primase domain-containing protein</fullName>
    </recommendedName>
</protein>
<evidence type="ECO:0000313" key="2">
    <source>
        <dbReference type="EMBL" id="CAB4171219.1"/>
    </source>
</evidence>
<dbReference type="InterPro" id="IPR054347">
    <property type="entry name" value="TOTE_primase"/>
</dbReference>
<gene>
    <name evidence="3" type="ORF">UFOVP1091_49</name>
    <name evidence="4" type="ORF">UFOVP1335_52</name>
    <name evidence="5" type="ORF">UFOVP1445_49</name>
    <name evidence="2" type="ORF">UFOVP914_18</name>
</gene>
<reference evidence="2" key="1">
    <citation type="submission" date="2020-05" db="EMBL/GenBank/DDBJ databases">
        <authorList>
            <person name="Chiriac C."/>
            <person name="Salcher M."/>
            <person name="Ghai R."/>
            <person name="Kavagutti S V."/>
        </authorList>
    </citation>
    <scope>NUCLEOTIDE SEQUENCE</scope>
</reference>